<evidence type="ECO:0000313" key="2">
    <source>
        <dbReference type="Proteomes" id="UP001164250"/>
    </source>
</evidence>
<dbReference type="Proteomes" id="UP001164250">
    <property type="component" value="Chromosome 10"/>
</dbReference>
<proteinExistence type="predicted"/>
<evidence type="ECO:0000313" key="1">
    <source>
        <dbReference type="EMBL" id="KAJ0087309.1"/>
    </source>
</evidence>
<reference evidence="2" key="1">
    <citation type="journal article" date="2023" name="G3 (Bethesda)">
        <title>Genome assembly and association tests identify interacting loci associated with vigor, precocity, and sex in interspecific pistachio rootstocks.</title>
        <authorList>
            <person name="Palmer W."/>
            <person name="Jacygrad E."/>
            <person name="Sagayaradj S."/>
            <person name="Cavanaugh K."/>
            <person name="Han R."/>
            <person name="Bertier L."/>
            <person name="Beede B."/>
            <person name="Kafkas S."/>
            <person name="Golino D."/>
            <person name="Preece J."/>
            <person name="Michelmore R."/>
        </authorList>
    </citation>
    <scope>NUCLEOTIDE SEQUENCE [LARGE SCALE GENOMIC DNA]</scope>
</reference>
<gene>
    <name evidence="1" type="ORF">Patl1_09189</name>
</gene>
<keyword evidence="2" id="KW-1185">Reference proteome</keyword>
<name>A0ACC1AKU5_9ROSI</name>
<protein>
    <submittedName>
        <fullName evidence="1">Uncharacterized protein</fullName>
    </submittedName>
</protein>
<comment type="caution">
    <text evidence="1">The sequence shown here is derived from an EMBL/GenBank/DDBJ whole genome shotgun (WGS) entry which is preliminary data.</text>
</comment>
<organism evidence="1 2">
    <name type="scientific">Pistacia atlantica</name>
    <dbReference type="NCBI Taxonomy" id="434234"/>
    <lineage>
        <taxon>Eukaryota</taxon>
        <taxon>Viridiplantae</taxon>
        <taxon>Streptophyta</taxon>
        <taxon>Embryophyta</taxon>
        <taxon>Tracheophyta</taxon>
        <taxon>Spermatophyta</taxon>
        <taxon>Magnoliopsida</taxon>
        <taxon>eudicotyledons</taxon>
        <taxon>Gunneridae</taxon>
        <taxon>Pentapetalae</taxon>
        <taxon>rosids</taxon>
        <taxon>malvids</taxon>
        <taxon>Sapindales</taxon>
        <taxon>Anacardiaceae</taxon>
        <taxon>Pistacia</taxon>
    </lineage>
</organism>
<dbReference type="EMBL" id="CM047906">
    <property type="protein sequence ID" value="KAJ0087309.1"/>
    <property type="molecule type" value="Genomic_DNA"/>
</dbReference>
<accession>A0ACC1AKU5</accession>
<sequence length="417" mass="47382">MRIQKVPRNRTAKQPVKECVNGSSVLERHDQLVWRDYEELVLASNKETLEQLYIQHVMSPLLGPKHVDAGMRVLVTREFLEYVQKDALCQRPALRVDAAEVDAHCDSVLLLSDHTLFPQGILNGEPCIAVEIKPKCGFLPVSSFIAEENAIKRRMTRYRIHQALKLHQKEISELSDYDPLDLFSGSKERMSKAIKALYTTPQNNFRVFLNGSLILGGLGGTTGSTNFAIEEAFEDALKCVIQADDGQRTNSFIQLVSEAAYHSGILDRLLEAQKLDYCDIEGAIHAYYNIISQPCKACKNLDEQKVSHQYTSWHSIPLDESLKIVRDYLIAATAKDCSLIICFRPKGDEVSGSSYNSVYLESTNQVFEYKVYFIDLDLKPLEKMEEHYEKDKKIVNCYIQNLCGEHGVNRDVTMNNY</sequence>